<name>G6XLU5_9PROT</name>
<feature type="domain" description="Glycosyl transferase family 1" evidence="2">
    <location>
        <begin position="265"/>
        <end position="416"/>
    </location>
</feature>
<sequence length="436" mass="48933">MTLKRTSFRVGIDGYNLALPKGTGVATYARTLSYCLQDMGCEIDVLYGVNVHKKMSPALREVIFFDSLGQEHARKRPKFPSVRWTKETYRHFAGHEAVQIPMTGRVEARSFASRMPAYDRIWSVLDLFRSASGFFKTTGKFLAVEMPNAPEIMHWTYPLPIYVKGSKNIYTIHDIVPLTLPYTTLDNKGLYYRLIKKIVQNADAICTVSEASKREILSFFGGVEDKIFNTYQSFSSREVFDNVKKFSQKGIVTTESLFGLSPDGYYMFFGSLEPKKNIGRIIEGFLGASTSRKLVIVGAMAWKSENELRFLEQGIKSGRVVHLEYLPNEMLLSLVRHARAVLFPSLSEGFGLPVLEALSLGTPALISREGALPEVGGDACLLVDAYNAASITDGIEQLDKNENLYLDLCARSSQQAEKFSMARYAQRLLAMYQSVM</sequence>
<dbReference type="RefSeq" id="WP_008852487.1">
    <property type="nucleotide sequence ID" value="NZ_AGQV01000010.1"/>
</dbReference>
<dbReference type="Proteomes" id="UP000004949">
    <property type="component" value="Unassembled WGS sequence"/>
</dbReference>
<evidence type="ECO:0000256" key="1">
    <source>
        <dbReference type="ARBA" id="ARBA00022679"/>
    </source>
</evidence>
<protein>
    <submittedName>
        <fullName evidence="3">Group 1 glycosyl transferase</fullName>
    </submittedName>
</protein>
<dbReference type="PANTHER" id="PTHR46401:SF2">
    <property type="entry name" value="GLYCOSYLTRANSFERASE WBBK-RELATED"/>
    <property type="match status" value="1"/>
</dbReference>
<dbReference type="GO" id="GO:0009103">
    <property type="term" value="P:lipopolysaccharide biosynthetic process"/>
    <property type="evidence" value="ECO:0007669"/>
    <property type="project" value="TreeGrafter"/>
</dbReference>
<keyword evidence="4" id="KW-1185">Reference proteome</keyword>
<proteinExistence type="predicted"/>
<dbReference type="eggNOG" id="COG0438">
    <property type="taxonomic scope" value="Bacteria"/>
</dbReference>
<dbReference type="CDD" id="cd03809">
    <property type="entry name" value="GT4_MtfB-like"/>
    <property type="match status" value="1"/>
</dbReference>
<dbReference type="InterPro" id="IPR001296">
    <property type="entry name" value="Glyco_trans_1"/>
</dbReference>
<dbReference type="Gene3D" id="3.40.50.2000">
    <property type="entry name" value="Glycogen Phosphorylase B"/>
    <property type="match status" value="2"/>
</dbReference>
<dbReference type="SUPFAM" id="SSF53756">
    <property type="entry name" value="UDP-Glycosyltransferase/glycogen phosphorylase"/>
    <property type="match status" value="1"/>
</dbReference>
<evidence type="ECO:0000313" key="3">
    <source>
        <dbReference type="EMBL" id="EHH67350.1"/>
    </source>
</evidence>
<reference evidence="3 4" key="1">
    <citation type="submission" date="2011-10" db="EMBL/GenBank/DDBJ databases">
        <title>Genome sequence of Gluconobacter morbifer G707, isolated from Drosophila gut.</title>
        <authorList>
            <person name="Lee W.-J."/>
            <person name="Kim E.-K."/>
        </authorList>
    </citation>
    <scope>NUCLEOTIDE SEQUENCE [LARGE SCALE GENOMIC DNA]</scope>
    <source>
        <strain evidence="3 4">G707</strain>
    </source>
</reference>
<evidence type="ECO:0000259" key="2">
    <source>
        <dbReference type="Pfam" id="PF00534"/>
    </source>
</evidence>
<comment type="caution">
    <text evidence="3">The sequence shown here is derived from an EMBL/GenBank/DDBJ whole genome shotgun (WGS) entry which is preliminary data.</text>
</comment>
<dbReference type="PANTHER" id="PTHR46401">
    <property type="entry name" value="GLYCOSYLTRANSFERASE WBBK-RELATED"/>
    <property type="match status" value="1"/>
</dbReference>
<dbReference type="EMBL" id="AGQV01000010">
    <property type="protein sequence ID" value="EHH67350.1"/>
    <property type="molecule type" value="Genomic_DNA"/>
</dbReference>
<dbReference type="STRING" id="1088869.GMO_23440"/>
<organism evidence="3 4">
    <name type="scientific">Gluconobacter morbifer G707</name>
    <dbReference type="NCBI Taxonomy" id="1088869"/>
    <lineage>
        <taxon>Bacteria</taxon>
        <taxon>Pseudomonadati</taxon>
        <taxon>Pseudomonadota</taxon>
        <taxon>Alphaproteobacteria</taxon>
        <taxon>Acetobacterales</taxon>
        <taxon>Acetobacteraceae</taxon>
        <taxon>Gluconobacter</taxon>
    </lineage>
</organism>
<accession>G6XLU5</accession>
<dbReference type="PATRIC" id="fig|1088869.3.peg.2340"/>
<gene>
    <name evidence="3" type="ORF">GMO_23440</name>
</gene>
<dbReference type="GO" id="GO:0016757">
    <property type="term" value="F:glycosyltransferase activity"/>
    <property type="evidence" value="ECO:0007669"/>
    <property type="project" value="InterPro"/>
</dbReference>
<keyword evidence="1 3" id="KW-0808">Transferase</keyword>
<evidence type="ECO:0000313" key="4">
    <source>
        <dbReference type="Proteomes" id="UP000004949"/>
    </source>
</evidence>
<dbReference type="Pfam" id="PF00534">
    <property type="entry name" value="Glycos_transf_1"/>
    <property type="match status" value="1"/>
</dbReference>
<dbReference type="AlphaFoldDB" id="G6XLU5"/>